<feature type="domain" description="AMP-dependent synthetase/ligase" evidence="3">
    <location>
        <begin position="16"/>
        <end position="371"/>
    </location>
</feature>
<gene>
    <name evidence="5" type="ORF">SAMN05660657_01065</name>
</gene>
<dbReference type="InterPro" id="IPR025110">
    <property type="entry name" value="AMP-bd_C"/>
</dbReference>
<dbReference type="Pfam" id="PF13193">
    <property type="entry name" value="AMP-binding_C"/>
    <property type="match status" value="1"/>
</dbReference>
<keyword evidence="2 5" id="KW-0436">Ligase</keyword>
<dbReference type="Proteomes" id="UP000199546">
    <property type="component" value="Unassembled WGS sequence"/>
</dbReference>
<dbReference type="Gene3D" id="3.30.300.30">
    <property type="match status" value="1"/>
</dbReference>
<dbReference type="Pfam" id="PF00501">
    <property type="entry name" value="AMP-binding"/>
    <property type="match status" value="1"/>
</dbReference>
<dbReference type="InterPro" id="IPR045851">
    <property type="entry name" value="AMP-bd_C_sf"/>
</dbReference>
<dbReference type="Gene3D" id="3.40.50.12780">
    <property type="entry name" value="N-terminal domain of ligase-like"/>
    <property type="match status" value="1"/>
</dbReference>
<dbReference type="STRING" id="1296565.SAMN05660657_01065"/>
<dbReference type="InterPro" id="IPR042099">
    <property type="entry name" value="ANL_N_sf"/>
</dbReference>
<keyword evidence="6" id="KW-1185">Reference proteome</keyword>
<name>A0A1I6YHX9_9ACTN</name>
<evidence type="ECO:0000256" key="2">
    <source>
        <dbReference type="ARBA" id="ARBA00022598"/>
    </source>
</evidence>
<dbReference type="RefSeq" id="WP_093578400.1">
    <property type="nucleotide sequence ID" value="NZ_FPBA01000003.1"/>
</dbReference>
<evidence type="ECO:0000313" key="6">
    <source>
        <dbReference type="Proteomes" id="UP000199546"/>
    </source>
</evidence>
<reference evidence="6" key="1">
    <citation type="submission" date="2016-10" db="EMBL/GenBank/DDBJ databases">
        <authorList>
            <person name="Varghese N."/>
            <person name="Submissions S."/>
        </authorList>
    </citation>
    <scope>NUCLEOTIDE SEQUENCE [LARGE SCALE GENOMIC DNA]</scope>
    <source>
        <strain evidence="6">DSM 46136</strain>
    </source>
</reference>
<dbReference type="AlphaFoldDB" id="A0A1I6YHX9"/>
<protein>
    <submittedName>
        <fullName evidence="5">Acyl-CoA synthetase (AMP-forming)/AMP-acid ligase II</fullName>
    </submittedName>
</protein>
<evidence type="ECO:0000313" key="5">
    <source>
        <dbReference type="EMBL" id="SFT49864.1"/>
    </source>
</evidence>
<evidence type="ECO:0000256" key="1">
    <source>
        <dbReference type="ARBA" id="ARBA00006432"/>
    </source>
</evidence>
<dbReference type="InterPro" id="IPR020845">
    <property type="entry name" value="AMP-binding_CS"/>
</dbReference>
<dbReference type="InterPro" id="IPR000873">
    <property type="entry name" value="AMP-dep_synth/lig_dom"/>
</dbReference>
<dbReference type="PANTHER" id="PTHR43767:SF1">
    <property type="entry name" value="NONRIBOSOMAL PEPTIDE SYNTHASE PES1 (EUROFUNG)-RELATED"/>
    <property type="match status" value="1"/>
</dbReference>
<dbReference type="FunFam" id="3.30.300.30:FF:000008">
    <property type="entry name" value="2,3-dihydroxybenzoate-AMP ligase"/>
    <property type="match status" value="1"/>
</dbReference>
<dbReference type="PROSITE" id="PS00455">
    <property type="entry name" value="AMP_BINDING"/>
    <property type="match status" value="1"/>
</dbReference>
<feature type="domain" description="AMP-binding enzyme C-terminal" evidence="4">
    <location>
        <begin position="421"/>
        <end position="496"/>
    </location>
</feature>
<dbReference type="OrthoDB" id="9803968at2"/>
<dbReference type="NCBIfam" id="NF004837">
    <property type="entry name" value="PRK06187.1"/>
    <property type="match status" value="1"/>
</dbReference>
<dbReference type="SUPFAM" id="SSF56801">
    <property type="entry name" value="Acetyl-CoA synthetase-like"/>
    <property type="match status" value="1"/>
</dbReference>
<sequence length="515" mass="55473">MDRGIGSWPTRRAFLSGDRTALVAGDRRITYTEFDRRTDQLARSLRDLGVRQGDRVAGLLLNSPAFLETMFATAKLGAVLVPMNLRLAPPEVAYLLADSGADVFVWSAPLAPVARAALSGEGIRVRHRVVAGGEPQDGELDLEELLSAGEPRALGTDVAGSDLSCLMYTSGTTGRPKGAMLTHDNHLWNVVNVLSFGRGLRESDVTVTVAPMFHIGGLGVHTLPLLYLGGTNVVLPSFDPAQTLGAMAQARATVQFLVPAMWAALTTVPDFDRHDLSALELAVTGGAPCPLPVIEFFQGKGLPFQEGFGMTETAPAVSILDADHVKEKAGSIGRALMHVEARIVDDDDRDVATDVVGELVVRGPNVFAGYWGLPEATAEAFRNGWFHTGDLGRMDAEGFVTLVDRKKDMIITGGENVYPIEVEQVLYRHPAVREVAVVGLPDPRWGETPVAVVAPAEGAEPTPEELLAYARERLAHFKCPTRVEFVTELPRNATGKVLKTTLRREYGGSAESVQR</sequence>
<evidence type="ECO:0000259" key="3">
    <source>
        <dbReference type="Pfam" id="PF00501"/>
    </source>
</evidence>
<dbReference type="GO" id="GO:0016878">
    <property type="term" value="F:acid-thiol ligase activity"/>
    <property type="evidence" value="ECO:0007669"/>
    <property type="project" value="UniProtKB-ARBA"/>
</dbReference>
<evidence type="ECO:0000259" key="4">
    <source>
        <dbReference type="Pfam" id="PF13193"/>
    </source>
</evidence>
<dbReference type="CDD" id="cd17631">
    <property type="entry name" value="FACL_FadD13-like"/>
    <property type="match status" value="1"/>
</dbReference>
<organism evidence="5 6">
    <name type="scientific">Geodermatophilus amargosae</name>
    <dbReference type="NCBI Taxonomy" id="1296565"/>
    <lineage>
        <taxon>Bacteria</taxon>
        <taxon>Bacillati</taxon>
        <taxon>Actinomycetota</taxon>
        <taxon>Actinomycetes</taxon>
        <taxon>Geodermatophilales</taxon>
        <taxon>Geodermatophilaceae</taxon>
        <taxon>Geodermatophilus</taxon>
    </lineage>
</organism>
<proteinExistence type="inferred from homology"/>
<dbReference type="InterPro" id="IPR050237">
    <property type="entry name" value="ATP-dep_AMP-bd_enzyme"/>
</dbReference>
<dbReference type="EMBL" id="FPBA01000003">
    <property type="protein sequence ID" value="SFT49864.1"/>
    <property type="molecule type" value="Genomic_DNA"/>
</dbReference>
<comment type="similarity">
    <text evidence="1">Belongs to the ATP-dependent AMP-binding enzyme family.</text>
</comment>
<dbReference type="PANTHER" id="PTHR43767">
    <property type="entry name" value="LONG-CHAIN-FATTY-ACID--COA LIGASE"/>
    <property type="match status" value="1"/>
</dbReference>
<accession>A0A1I6YHX9</accession>